<evidence type="ECO:0000259" key="4">
    <source>
        <dbReference type="PROSITE" id="PS50987"/>
    </source>
</evidence>
<dbReference type="InterPro" id="IPR036388">
    <property type="entry name" value="WH-like_DNA-bd_sf"/>
</dbReference>
<evidence type="ECO:0000256" key="1">
    <source>
        <dbReference type="ARBA" id="ARBA00023015"/>
    </source>
</evidence>
<dbReference type="PRINTS" id="PR00778">
    <property type="entry name" value="HTHARSR"/>
</dbReference>
<keyword evidence="2" id="KW-0238">DNA-binding</keyword>
<protein>
    <recommendedName>
        <fullName evidence="4">HTH arsR-type domain-containing protein</fullName>
    </recommendedName>
</protein>
<name>A0A7R7EN34_9FIRM</name>
<dbReference type="CDD" id="cd00090">
    <property type="entry name" value="HTH_ARSR"/>
    <property type="match status" value="1"/>
</dbReference>
<dbReference type="PANTHER" id="PTHR33154:SF33">
    <property type="entry name" value="TRANSCRIPTIONAL REPRESSOR SDPR"/>
    <property type="match status" value="1"/>
</dbReference>
<dbReference type="InterPro" id="IPR051081">
    <property type="entry name" value="HTH_MetalResp_TranReg"/>
</dbReference>
<sequence length="334" mass="39536">MYKLIGKNSYLVYHREMEYLFVALEQLAPNGVNQNIGKVYGAKKEVATAGKFRWLFEVFQSMKKDFSMGMLEFFMNYDIEKFTLKGYEEYLVSLPKEEFLRIYFQSISKEEILTAIHSETGEQEFFEKHPDLFSQYIAFQFFFQDTKNLIHMFFTFVESLKNEAAEQYLDSQQSTIEAEMNVIIQELKTKEPFSYSEELMGKNCYNRGPYKTFYFIPSVFFPVLFCRVFEKDQFLFYDFQRLREKKQNIPEQLKAMADNTRYRILLLLNKEEHLTGVEIAKKMKLATSTVSHHMNALRDSGLVHEEPVGSTKCYSISKRTIQNCIKVLQDTFLQ</sequence>
<dbReference type="KEGG" id="ahb:bsdtb5_31960"/>
<dbReference type="InterPro" id="IPR036390">
    <property type="entry name" value="WH_DNA-bd_sf"/>
</dbReference>
<feature type="domain" description="HTH arsR-type" evidence="4">
    <location>
        <begin position="242"/>
        <end position="334"/>
    </location>
</feature>
<dbReference type="SUPFAM" id="SSF46785">
    <property type="entry name" value="Winged helix' DNA-binding domain"/>
    <property type="match status" value="1"/>
</dbReference>
<dbReference type="Pfam" id="PF01022">
    <property type="entry name" value="HTH_5"/>
    <property type="match status" value="1"/>
</dbReference>
<dbReference type="EMBL" id="AP024169">
    <property type="protein sequence ID" value="BCN31901.1"/>
    <property type="molecule type" value="Genomic_DNA"/>
</dbReference>
<dbReference type="PANTHER" id="PTHR33154">
    <property type="entry name" value="TRANSCRIPTIONAL REGULATOR, ARSR FAMILY"/>
    <property type="match status" value="1"/>
</dbReference>
<dbReference type="InterPro" id="IPR011991">
    <property type="entry name" value="ArsR-like_HTH"/>
</dbReference>
<evidence type="ECO:0000313" key="6">
    <source>
        <dbReference type="Proteomes" id="UP000595897"/>
    </source>
</evidence>
<dbReference type="InterPro" id="IPR001845">
    <property type="entry name" value="HTH_ArsR_DNA-bd_dom"/>
</dbReference>
<dbReference type="GO" id="GO:0003677">
    <property type="term" value="F:DNA binding"/>
    <property type="evidence" value="ECO:0007669"/>
    <property type="project" value="UniProtKB-KW"/>
</dbReference>
<dbReference type="Gene3D" id="1.10.10.10">
    <property type="entry name" value="Winged helix-like DNA-binding domain superfamily/Winged helix DNA-binding domain"/>
    <property type="match status" value="1"/>
</dbReference>
<dbReference type="Proteomes" id="UP000595897">
    <property type="component" value="Chromosome"/>
</dbReference>
<dbReference type="SMART" id="SM00418">
    <property type="entry name" value="HTH_ARSR"/>
    <property type="match status" value="1"/>
</dbReference>
<organism evidence="5 6">
    <name type="scientific">Anaeromicropila herbilytica</name>
    <dbReference type="NCBI Taxonomy" id="2785025"/>
    <lineage>
        <taxon>Bacteria</taxon>
        <taxon>Bacillati</taxon>
        <taxon>Bacillota</taxon>
        <taxon>Clostridia</taxon>
        <taxon>Lachnospirales</taxon>
        <taxon>Lachnospiraceae</taxon>
        <taxon>Anaeromicropila</taxon>
    </lineage>
</organism>
<keyword evidence="1" id="KW-0805">Transcription regulation</keyword>
<accession>A0A7R7EN34</accession>
<keyword evidence="3" id="KW-0804">Transcription</keyword>
<gene>
    <name evidence="5" type="ORF">bsdtb5_31960</name>
</gene>
<dbReference type="NCBIfam" id="NF033788">
    <property type="entry name" value="HTH_metalloreg"/>
    <property type="match status" value="1"/>
</dbReference>
<dbReference type="GO" id="GO:0003700">
    <property type="term" value="F:DNA-binding transcription factor activity"/>
    <property type="evidence" value="ECO:0007669"/>
    <property type="project" value="InterPro"/>
</dbReference>
<proteinExistence type="predicted"/>
<dbReference type="PROSITE" id="PS50987">
    <property type="entry name" value="HTH_ARSR_2"/>
    <property type="match status" value="1"/>
</dbReference>
<evidence type="ECO:0000256" key="3">
    <source>
        <dbReference type="ARBA" id="ARBA00023163"/>
    </source>
</evidence>
<dbReference type="RefSeq" id="WP_271712990.1">
    <property type="nucleotide sequence ID" value="NZ_AP024169.1"/>
</dbReference>
<evidence type="ECO:0000256" key="2">
    <source>
        <dbReference type="ARBA" id="ARBA00023125"/>
    </source>
</evidence>
<evidence type="ECO:0000313" key="5">
    <source>
        <dbReference type="EMBL" id="BCN31901.1"/>
    </source>
</evidence>
<reference evidence="5 6" key="1">
    <citation type="submission" date="2020-11" db="EMBL/GenBank/DDBJ databases">
        <title>Draft genome sequencing of a Lachnospiraceae strain isolated from anoxic soil subjected to BSD treatment.</title>
        <authorList>
            <person name="Uek A."/>
            <person name="Tonouchi A."/>
        </authorList>
    </citation>
    <scope>NUCLEOTIDE SEQUENCE [LARGE SCALE GENOMIC DNA]</scope>
    <source>
        <strain evidence="5 6">TB5</strain>
    </source>
</reference>
<keyword evidence="6" id="KW-1185">Reference proteome</keyword>
<dbReference type="AlphaFoldDB" id="A0A7R7EN34"/>